<dbReference type="InterPro" id="IPR013780">
    <property type="entry name" value="Glyco_hydro_b"/>
</dbReference>
<dbReference type="GeneID" id="19905637"/>
<proteinExistence type="predicted"/>
<feature type="domain" description="Alpha galactosidase C-terminal" evidence="1">
    <location>
        <begin position="54"/>
        <end position="94"/>
    </location>
</feature>
<reference evidence="3" key="1">
    <citation type="submission" date="2012-06" db="EMBL/GenBank/DDBJ databases">
        <title>The genome sequence of Coniosporium apollinis CBS 100218.</title>
        <authorList>
            <consortium name="The Broad Institute Genome Sequencing Platform"/>
            <person name="Cuomo C."/>
            <person name="Gorbushina A."/>
            <person name="Noack S."/>
            <person name="Walker B."/>
            <person name="Young S.K."/>
            <person name="Zeng Q."/>
            <person name="Gargeya S."/>
            <person name="Fitzgerald M."/>
            <person name="Haas B."/>
            <person name="Abouelleil A."/>
            <person name="Alvarado L."/>
            <person name="Arachchi H.M."/>
            <person name="Berlin A.M."/>
            <person name="Chapman S.B."/>
            <person name="Goldberg J."/>
            <person name="Griggs A."/>
            <person name="Gujja S."/>
            <person name="Hansen M."/>
            <person name="Howarth C."/>
            <person name="Imamovic A."/>
            <person name="Larimer J."/>
            <person name="McCowan C."/>
            <person name="Montmayeur A."/>
            <person name="Murphy C."/>
            <person name="Neiman D."/>
            <person name="Pearson M."/>
            <person name="Priest M."/>
            <person name="Roberts A."/>
            <person name="Saif S."/>
            <person name="Shea T."/>
            <person name="Sisk P."/>
            <person name="Sykes S."/>
            <person name="Wortman J."/>
            <person name="Nusbaum C."/>
            <person name="Birren B."/>
        </authorList>
    </citation>
    <scope>NUCLEOTIDE SEQUENCE [LARGE SCALE GENOMIC DNA]</scope>
    <source>
        <strain evidence="3">CBS 100218</strain>
    </source>
</reference>
<dbReference type="SUPFAM" id="SSF51011">
    <property type="entry name" value="Glycosyl hydrolase domain"/>
    <property type="match status" value="1"/>
</dbReference>
<dbReference type="InterPro" id="IPR041233">
    <property type="entry name" value="Melibiase_C"/>
</dbReference>
<name>R7Z4P3_CONA1</name>
<dbReference type="Pfam" id="PF17801">
    <property type="entry name" value="Melibiase_C"/>
    <property type="match status" value="1"/>
</dbReference>
<evidence type="ECO:0000259" key="1">
    <source>
        <dbReference type="Pfam" id="PF17801"/>
    </source>
</evidence>
<sequence>MMILEVVDRLLGERRFEECQNPLGSSAVRRWRYYLPSADVSGNATAAQGDGPTAEIQIWSGSLSGGDLFVGLLNLGPEARTISATLADIFVDEGGPRSEEAYVYWNATAQNYGDSVAAGEPVLLGQYAEVVEAGGSSESLVESHSVLAVRLRRREAGLKRKRDEL</sequence>
<dbReference type="AlphaFoldDB" id="R7Z4P3"/>
<keyword evidence="3" id="KW-1185">Reference proteome</keyword>
<dbReference type="OrthoDB" id="5795902at2759"/>
<accession>R7Z4P3</accession>
<evidence type="ECO:0000313" key="3">
    <source>
        <dbReference type="Proteomes" id="UP000016924"/>
    </source>
</evidence>
<gene>
    <name evidence="2" type="ORF">W97_08326</name>
</gene>
<dbReference type="HOGENOM" id="CLU_1610666_0_0_1"/>
<evidence type="ECO:0000313" key="2">
    <source>
        <dbReference type="EMBL" id="EON69140.1"/>
    </source>
</evidence>
<organism evidence="2 3">
    <name type="scientific">Coniosporium apollinis (strain CBS 100218)</name>
    <name type="common">Rock-inhabiting black yeast</name>
    <dbReference type="NCBI Taxonomy" id="1168221"/>
    <lineage>
        <taxon>Eukaryota</taxon>
        <taxon>Fungi</taxon>
        <taxon>Dikarya</taxon>
        <taxon>Ascomycota</taxon>
        <taxon>Pezizomycotina</taxon>
        <taxon>Dothideomycetes</taxon>
        <taxon>Dothideomycetes incertae sedis</taxon>
        <taxon>Coniosporium</taxon>
    </lineage>
</organism>
<dbReference type="RefSeq" id="XP_007784457.1">
    <property type="nucleotide sequence ID" value="XM_007786267.1"/>
</dbReference>
<dbReference type="EMBL" id="JH767607">
    <property type="protein sequence ID" value="EON69140.1"/>
    <property type="molecule type" value="Genomic_DNA"/>
</dbReference>
<protein>
    <recommendedName>
        <fullName evidence="1">Alpha galactosidase C-terminal domain-containing protein</fullName>
    </recommendedName>
</protein>
<dbReference type="STRING" id="1168221.R7Z4P3"/>
<dbReference type="Proteomes" id="UP000016924">
    <property type="component" value="Unassembled WGS sequence"/>
</dbReference>
<dbReference type="Gene3D" id="2.60.40.1180">
    <property type="entry name" value="Golgi alpha-mannosidase II"/>
    <property type="match status" value="2"/>
</dbReference>